<evidence type="ECO:0000256" key="1">
    <source>
        <dbReference type="SAM" id="MobiDB-lite"/>
    </source>
</evidence>
<evidence type="ECO:0000259" key="2">
    <source>
        <dbReference type="Pfam" id="PF20150"/>
    </source>
</evidence>
<organism evidence="3 4">
    <name type="scientific">Phyllosticta citriasiana</name>
    <dbReference type="NCBI Taxonomy" id="595635"/>
    <lineage>
        <taxon>Eukaryota</taxon>
        <taxon>Fungi</taxon>
        <taxon>Dikarya</taxon>
        <taxon>Ascomycota</taxon>
        <taxon>Pezizomycotina</taxon>
        <taxon>Dothideomycetes</taxon>
        <taxon>Dothideomycetes incertae sedis</taxon>
        <taxon>Botryosphaeriales</taxon>
        <taxon>Phyllostictaceae</taxon>
        <taxon>Phyllosticta</taxon>
    </lineage>
</organism>
<dbReference type="Proteomes" id="UP001363622">
    <property type="component" value="Unassembled WGS sequence"/>
</dbReference>
<evidence type="ECO:0000313" key="3">
    <source>
        <dbReference type="EMBL" id="KAK7512362.1"/>
    </source>
</evidence>
<accession>A0ABR1KFJ1</accession>
<dbReference type="PANTHER" id="PTHR38790">
    <property type="entry name" value="2EXR DOMAIN-CONTAINING PROTEIN-RELATED"/>
    <property type="match status" value="1"/>
</dbReference>
<dbReference type="InterPro" id="IPR045518">
    <property type="entry name" value="2EXR"/>
</dbReference>
<dbReference type="Pfam" id="PF20150">
    <property type="entry name" value="2EXR"/>
    <property type="match status" value="1"/>
</dbReference>
<name>A0ABR1KFJ1_9PEZI</name>
<dbReference type="EMBL" id="JBBPHU010000011">
    <property type="protein sequence ID" value="KAK7512362.1"/>
    <property type="molecule type" value="Genomic_DNA"/>
</dbReference>
<feature type="region of interest" description="Disordered" evidence="1">
    <location>
        <begin position="414"/>
        <end position="436"/>
    </location>
</feature>
<comment type="caution">
    <text evidence="3">The sequence shown here is derived from an EMBL/GenBank/DDBJ whole genome shotgun (WGS) entry which is preliminary data.</text>
</comment>
<proteinExistence type="predicted"/>
<sequence length="436" mass="47648">MTWEIDCLNRGGGHLKSRGRAIKVLEIKTSSRSGHSQRCLAKNSPKPVTNTTLRSVPIDPRYTYDIAREIRNAWSNHESKCCPDTSPYCELHREATPPSESATPGTQRKPLAAHLKEPSPLLAPGPIDPQNTSPLFSKLPPEIRAQIWAHLLIYPSVILLVADGGLPRTQYARYLAPSLLSTCRRIHLEAVPILYGRNAFSVVHIPNMLRSRSSAPRFVLSPRYFPLLRRLNIDIPDKLIERRVFATRWGAELERYVDVLGALVSCASPTLHHLQISLVRNCALESYTSWGPYVAYGTPLMQAVAKEFLPAAHENGGGRTKLLLVLPCSGDGGGSGDDGGGGGWGRVALDVLRPDAPALIHAVARNLGTLQKTARLNGVGLAESLIVEVTGERGHLLERDTEAEVVVRRVDEEQMEGPPQIVLSLTDQAGGKKQSA</sequence>
<reference evidence="3 4" key="1">
    <citation type="submission" date="2024-04" db="EMBL/GenBank/DDBJ databases">
        <title>Phyllosticta paracitricarpa is synonymous to the EU quarantine fungus P. citricarpa based on phylogenomic analyses.</title>
        <authorList>
            <consortium name="Lawrence Berkeley National Laboratory"/>
            <person name="Van Ingen-Buijs V.A."/>
            <person name="Van Westerhoven A.C."/>
            <person name="Haridas S."/>
            <person name="Skiadas P."/>
            <person name="Martin F."/>
            <person name="Groenewald J.Z."/>
            <person name="Crous P.W."/>
            <person name="Seidl M.F."/>
        </authorList>
    </citation>
    <scope>NUCLEOTIDE SEQUENCE [LARGE SCALE GENOMIC DNA]</scope>
    <source>
        <strain evidence="3 4">CBS 123371</strain>
    </source>
</reference>
<keyword evidence="4" id="KW-1185">Reference proteome</keyword>
<evidence type="ECO:0000313" key="4">
    <source>
        <dbReference type="Proteomes" id="UP001363622"/>
    </source>
</evidence>
<feature type="domain" description="2EXR" evidence="2">
    <location>
        <begin position="134"/>
        <end position="194"/>
    </location>
</feature>
<protein>
    <recommendedName>
        <fullName evidence="2">2EXR domain-containing protein</fullName>
    </recommendedName>
</protein>
<gene>
    <name evidence="3" type="ORF">IWZ03DRAFT_362707</name>
</gene>